<dbReference type="EMBL" id="CAACVS010000311">
    <property type="protein sequence ID" value="VEU40827.1"/>
    <property type="molecule type" value="Genomic_DNA"/>
</dbReference>
<dbReference type="GO" id="GO:0005811">
    <property type="term" value="C:lipid droplet"/>
    <property type="evidence" value="ECO:0007669"/>
    <property type="project" value="UniProtKB-SubCell"/>
</dbReference>
<comment type="similarity">
    <text evidence="2">Belongs to the AB hydrolase superfamily. LDAH family.</text>
</comment>
<evidence type="ECO:0000313" key="6">
    <source>
        <dbReference type="Proteomes" id="UP000291116"/>
    </source>
</evidence>
<dbReference type="PANTHER" id="PTHR13390:SF0">
    <property type="entry name" value="LIPID DROPLET-ASSOCIATED HYDROLASE"/>
    <property type="match status" value="1"/>
</dbReference>
<accession>A0A448ZFK0</accession>
<dbReference type="PANTHER" id="PTHR13390">
    <property type="entry name" value="LIPASE"/>
    <property type="match status" value="1"/>
</dbReference>
<dbReference type="GO" id="GO:0019915">
    <property type="term" value="P:lipid storage"/>
    <property type="evidence" value="ECO:0007669"/>
    <property type="project" value="InterPro"/>
</dbReference>
<dbReference type="Proteomes" id="UP000291116">
    <property type="component" value="Unassembled WGS sequence"/>
</dbReference>
<dbReference type="AlphaFoldDB" id="A0A448ZFK0"/>
<dbReference type="InterPro" id="IPR029058">
    <property type="entry name" value="AB_hydrolase_fold"/>
</dbReference>
<proteinExistence type="inferred from homology"/>
<evidence type="ECO:0000256" key="2">
    <source>
        <dbReference type="ARBA" id="ARBA00008300"/>
    </source>
</evidence>
<keyword evidence="6" id="KW-1185">Reference proteome</keyword>
<organism evidence="5 6">
    <name type="scientific">Pseudo-nitzschia multistriata</name>
    <dbReference type="NCBI Taxonomy" id="183589"/>
    <lineage>
        <taxon>Eukaryota</taxon>
        <taxon>Sar</taxon>
        <taxon>Stramenopiles</taxon>
        <taxon>Ochrophyta</taxon>
        <taxon>Bacillariophyta</taxon>
        <taxon>Bacillariophyceae</taxon>
        <taxon>Bacillariophycidae</taxon>
        <taxon>Bacillariales</taxon>
        <taxon>Bacillariaceae</taxon>
        <taxon>Pseudo-nitzschia</taxon>
    </lineage>
</organism>
<keyword evidence="3" id="KW-0551">Lipid droplet</keyword>
<evidence type="ECO:0000256" key="1">
    <source>
        <dbReference type="ARBA" id="ARBA00004502"/>
    </source>
</evidence>
<sequence>MASRFLKRRFTTNLLGWPTDVTSVDPNPASCHNATVHTIIVWIPGNPGQYDWYNSDFLEILSALGHGYAIRSLSHAGHGLMVSIGENCGADHSSSTMDIEGHCHRCRADNEETNGPSPRIPWTVKGQVLHKIAFVDSLLREITGGDRYSEHERKQTCRFTPNPRFIFIGHSFGCHIIQRMCVLRPDILERTTGFLFLMPYIRTKPLFVTEKKKLDVGGSYPEHLILVATKLSQLLKFFPEPIVRGLIRKGLQGDSSGNDDGGIDGESIANVTTKLLCNPLYPRNFFELGTEEIRDIPNEIDTTALRLLSSRKLLLPQNKTSMGTGSQRDVAQKRRIFILYAGDNDQWCPSFHGEEINALQSVKVLPASIERTKMSGLRHDYVCQDPAARSRVNNWCISNILKMTSDSTRAHANKLSRTPDVLSSKL</sequence>
<evidence type="ECO:0000256" key="4">
    <source>
        <dbReference type="ARBA" id="ARBA00022801"/>
    </source>
</evidence>
<dbReference type="OrthoDB" id="448051at2759"/>
<keyword evidence="4" id="KW-0378">Hydrolase</keyword>
<evidence type="ECO:0000313" key="5">
    <source>
        <dbReference type="EMBL" id="VEU40827.1"/>
    </source>
</evidence>
<dbReference type="Pfam" id="PF10230">
    <property type="entry name" value="LIDHydrolase"/>
    <property type="match status" value="1"/>
</dbReference>
<dbReference type="SUPFAM" id="SSF53474">
    <property type="entry name" value="alpha/beta-Hydrolases"/>
    <property type="match status" value="1"/>
</dbReference>
<comment type="subcellular location">
    <subcellularLocation>
        <location evidence="1">Lipid droplet</location>
    </subcellularLocation>
</comment>
<gene>
    <name evidence="5" type="ORF">PSNMU_V1.4_AUG-EV-PASAV3_0077240</name>
</gene>
<dbReference type="InterPro" id="IPR019363">
    <property type="entry name" value="LDAH"/>
</dbReference>
<dbReference type="Gene3D" id="3.40.50.1820">
    <property type="entry name" value="alpha/beta hydrolase"/>
    <property type="match status" value="1"/>
</dbReference>
<evidence type="ECO:0008006" key="7">
    <source>
        <dbReference type="Google" id="ProtNLM"/>
    </source>
</evidence>
<evidence type="ECO:0000256" key="3">
    <source>
        <dbReference type="ARBA" id="ARBA00022677"/>
    </source>
</evidence>
<name>A0A448ZFK0_9STRA</name>
<protein>
    <recommendedName>
        <fullName evidence="7">AB hydrolase-1 domain-containing protein</fullName>
    </recommendedName>
</protein>
<dbReference type="GO" id="GO:0016298">
    <property type="term" value="F:lipase activity"/>
    <property type="evidence" value="ECO:0007669"/>
    <property type="project" value="InterPro"/>
</dbReference>
<reference evidence="5 6" key="1">
    <citation type="submission" date="2019-01" db="EMBL/GenBank/DDBJ databases">
        <authorList>
            <person name="Ferrante I. M."/>
        </authorList>
    </citation>
    <scope>NUCLEOTIDE SEQUENCE [LARGE SCALE GENOMIC DNA]</scope>
    <source>
        <strain evidence="5 6">B856</strain>
    </source>
</reference>